<feature type="transmembrane region" description="Helical" evidence="6">
    <location>
        <begin position="286"/>
        <end position="313"/>
    </location>
</feature>
<dbReference type="STRING" id="1508389.SAMN05444003_2399"/>
<dbReference type="InterPro" id="IPR004896">
    <property type="entry name" value="PucC-rel"/>
</dbReference>
<feature type="transmembrane region" description="Helical" evidence="6">
    <location>
        <begin position="350"/>
        <end position="374"/>
    </location>
</feature>
<evidence type="ECO:0000256" key="5">
    <source>
        <dbReference type="ARBA" id="ARBA00023136"/>
    </source>
</evidence>
<comment type="subcellular location">
    <subcellularLocation>
        <location evidence="1">Membrane</location>
        <topology evidence="1">Multi-pass membrane protein</topology>
    </subcellularLocation>
</comment>
<dbReference type="PANTHER" id="PTHR23538:SF1">
    <property type="entry name" value="44.5 KD BACTERIOCHLOROPHYLL SYNTHASE SUBUNIT"/>
    <property type="match status" value="1"/>
</dbReference>
<keyword evidence="4 6" id="KW-1133">Transmembrane helix</keyword>
<evidence type="ECO:0000256" key="4">
    <source>
        <dbReference type="ARBA" id="ARBA00022989"/>
    </source>
</evidence>
<sequence>MFIRAETVKKISTDLLPFSDAVSEDLPLSQLLRMSLFQFSVGMAAVMLLGTLNRVMIVELSVPAFVVAIMIAIPVLVAPFRALLGFRSDTYKSAIGWKRIPYLWFGSLYQFGGLAIMPMGLLVLSGSQAIGPTWAGEVGAALAFLLTGLGMHMTQTAGLALAADRATEETRPKVVALLYVMFLIGMAFSALIIGALLRDFSELRLVQVVQGTAVVTLLLNLIALWRQERVRPMSKEERAEPRPLFKDAWNDLVSGGSAGRLLLVVFLGTMAFNMQDVLLEPYGGEILGLSVSATTLMTATWAAGALVGFAIAARWLAAGISTYRMAARGILFGLAAFSAVIFAAPFNSPWLFYIGATFIGFGGGLFGVATLTAAMTLPTTGMAGRGLALGAWGAAQATGAGLSIFIGGALRDLVNHAAGNGILGEALATPTTGYSVVYHTEIGLLFVTLIVLGPLVKVRAMTTETSAKLELADFPT</sequence>
<dbReference type="SUPFAM" id="SSF103473">
    <property type="entry name" value="MFS general substrate transporter"/>
    <property type="match status" value="1"/>
</dbReference>
<dbReference type="Proteomes" id="UP000184074">
    <property type="component" value="Unassembled WGS sequence"/>
</dbReference>
<feature type="transmembrane region" description="Helical" evidence="6">
    <location>
        <begin position="62"/>
        <end position="82"/>
    </location>
</feature>
<feature type="transmembrane region" description="Helical" evidence="6">
    <location>
        <begin position="203"/>
        <end position="225"/>
    </location>
</feature>
<comment type="similarity">
    <text evidence="2">Belongs to the PucC family.</text>
</comment>
<dbReference type="GO" id="GO:0016020">
    <property type="term" value="C:membrane"/>
    <property type="evidence" value="ECO:0007669"/>
    <property type="project" value="UniProtKB-SubCell"/>
</dbReference>
<dbReference type="Pfam" id="PF03209">
    <property type="entry name" value="PUCC"/>
    <property type="match status" value="1"/>
</dbReference>
<reference evidence="7 8" key="1">
    <citation type="submission" date="2016-11" db="EMBL/GenBank/DDBJ databases">
        <authorList>
            <person name="Jaros S."/>
            <person name="Januszkiewicz K."/>
            <person name="Wedrychowicz H."/>
        </authorList>
    </citation>
    <scope>NUCLEOTIDE SEQUENCE [LARGE SCALE GENOMIC DNA]</scope>
    <source>
        <strain evidence="7 8">DSM 28715</strain>
    </source>
</reference>
<name>A0A1M5R022_9RHOB</name>
<dbReference type="InterPro" id="IPR026036">
    <property type="entry name" value="PucC"/>
</dbReference>
<feature type="transmembrane region" description="Helical" evidence="6">
    <location>
        <begin position="386"/>
        <end position="410"/>
    </location>
</feature>
<gene>
    <name evidence="7" type="ORF">SAMN05444003_2399</name>
</gene>
<evidence type="ECO:0000313" key="8">
    <source>
        <dbReference type="Proteomes" id="UP000184074"/>
    </source>
</evidence>
<dbReference type="AlphaFoldDB" id="A0A1M5R022"/>
<feature type="transmembrane region" description="Helical" evidence="6">
    <location>
        <begin position="325"/>
        <end position="344"/>
    </location>
</feature>
<dbReference type="EMBL" id="FQXB01000003">
    <property type="protein sequence ID" value="SHH19143.1"/>
    <property type="molecule type" value="Genomic_DNA"/>
</dbReference>
<feature type="transmembrane region" description="Helical" evidence="6">
    <location>
        <begin position="174"/>
        <end position="197"/>
    </location>
</feature>
<proteinExistence type="inferred from homology"/>
<evidence type="ECO:0000256" key="1">
    <source>
        <dbReference type="ARBA" id="ARBA00004141"/>
    </source>
</evidence>
<dbReference type="OrthoDB" id="8558818at2"/>
<dbReference type="InterPro" id="IPR036259">
    <property type="entry name" value="MFS_trans_sf"/>
</dbReference>
<dbReference type="RefSeq" id="WP_072901356.1">
    <property type="nucleotide sequence ID" value="NZ_FQXB01000003.1"/>
</dbReference>
<evidence type="ECO:0000256" key="2">
    <source>
        <dbReference type="ARBA" id="ARBA00008412"/>
    </source>
</evidence>
<evidence type="ECO:0000256" key="6">
    <source>
        <dbReference type="SAM" id="Phobius"/>
    </source>
</evidence>
<accession>A0A1M5R022</accession>
<keyword evidence="3 6" id="KW-0812">Transmembrane</keyword>
<feature type="transmembrane region" description="Helical" evidence="6">
    <location>
        <begin position="138"/>
        <end position="162"/>
    </location>
</feature>
<dbReference type="CDD" id="cd06176">
    <property type="entry name" value="MFS_BCD_PucC-like"/>
    <property type="match status" value="1"/>
</dbReference>
<feature type="transmembrane region" description="Helical" evidence="6">
    <location>
        <begin position="252"/>
        <end position="274"/>
    </location>
</feature>
<organism evidence="7 8">
    <name type="scientific">Cognatiyoonia sediminum</name>
    <dbReference type="NCBI Taxonomy" id="1508389"/>
    <lineage>
        <taxon>Bacteria</taxon>
        <taxon>Pseudomonadati</taxon>
        <taxon>Pseudomonadota</taxon>
        <taxon>Alphaproteobacteria</taxon>
        <taxon>Rhodobacterales</taxon>
        <taxon>Paracoccaceae</taxon>
        <taxon>Cognatiyoonia</taxon>
    </lineage>
</organism>
<dbReference type="PIRSF" id="PIRSF016565">
    <property type="entry name" value="PucC"/>
    <property type="match status" value="1"/>
</dbReference>
<keyword evidence="5 6" id="KW-0472">Membrane</keyword>
<evidence type="ECO:0000256" key="3">
    <source>
        <dbReference type="ARBA" id="ARBA00022692"/>
    </source>
</evidence>
<dbReference type="Gene3D" id="1.20.1250.20">
    <property type="entry name" value="MFS general substrate transporter like domains"/>
    <property type="match status" value="1"/>
</dbReference>
<dbReference type="PANTHER" id="PTHR23538">
    <property type="entry name" value="44.5 KD BACTERIOCHLOROPHYLL SYNTHASE SUBUNIT"/>
    <property type="match status" value="1"/>
</dbReference>
<feature type="transmembrane region" description="Helical" evidence="6">
    <location>
        <begin position="436"/>
        <end position="456"/>
    </location>
</feature>
<protein>
    <submittedName>
        <fullName evidence="7">MFS transporter, BCD family, chlorophyll transporter</fullName>
    </submittedName>
</protein>
<keyword evidence="8" id="KW-1185">Reference proteome</keyword>
<feature type="transmembrane region" description="Helical" evidence="6">
    <location>
        <begin position="102"/>
        <end position="126"/>
    </location>
</feature>
<feature type="transmembrane region" description="Helical" evidence="6">
    <location>
        <begin position="36"/>
        <end position="56"/>
    </location>
</feature>
<evidence type="ECO:0000313" key="7">
    <source>
        <dbReference type="EMBL" id="SHH19143.1"/>
    </source>
</evidence>